<keyword evidence="10 12" id="KW-0238">DNA-binding</keyword>
<dbReference type="GO" id="GO:0003700">
    <property type="term" value="F:DNA-binding transcription factor activity"/>
    <property type="evidence" value="ECO:0007669"/>
    <property type="project" value="InterPro"/>
</dbReference>
<keyword evidence="5" id="KW-0547">Nucleotide-binding</keyword>
<dbReference type="KEGG" id="gfl:GRFL_1830"/>
<dbReference type="InterPro" id="IPR036097">
    <property type="entry name" value="HisK_dim/P_sf"/>
</dbReference>
<dbReference type="Gene3D" id="1.10.10.60">
    <property type="entry name" value="Homeodomain-like"/>
    <property type="match status" value="1"/>
</dbReference>
<dbReference type="SUPFAM" id="SSF52172">
    <property type="entry name" value="CheY-like"/>
    <property type="match status" value="1"/>
</dbReference>
<keyword evidence="9" id="KW-0805">Transcription regulation</keyword>
<dbReference type="InterPro" id="IPR011006">
    <property type="entry name" value="CheY-like_superfamily"/>
</dbReference>
<dbReference type="STRING" id="1229726.GRFL_1830"/>
<organism evidence="12 13">
    <name type="scientific">Christiangramia flava JLT2011</name>
    <dbReference type="NCBI Taxonomy" id="1229726"/>
    <lineage>
        <taxon>Bacteria</taxon>
        <taxon>Pseudomonadati</taxon>
        <taxon>Bacteroidota</taxon>
        <taxon>Flavobacteriia</taxon>
        <taxon>Flavobacteriales</taxon>
        <taxon>Flavobacteriaceae</taxon>
        <taxon>Christiangramia</taxon>
    </lineage>
</organism>
<protein>
    <recommendedName>
        <fullName evidence="2">histidine kinase</fullName>
        <ecNumber evidence="2">2.7.13.3</ecNumber>
    </recommendedName>
</protein>
<dbReference type="GO" id="GO:0005524">
    <property type="term" value="F:ATP binding"/>
    <property type="evidence" value="ECO:0007669"/>
    <property type="project" value="UniProtKB-KW"/>
</dbReference>
<keyword evidence="6" id="KW-0418">Kinase</keyword>
<reference evidence="12 13" key="1">
    <citation type="submission" date="2016-07" db="EMBL/GenBank/DDBJ databases">
        <title>Multi-omics approach to identify versatile polysaccharide utilization systems of a marine flavobacterium Gramella flava.</title>
        <authorList>
            <person name="Tang K."/>
        </authorList>
    </citation>
    <scope>NUCLEOTIDE SEQUENCE [LARGE SCALE GENOMIC DNA]</scope>
    <source>
        <strain evidence="12 13">JLT2011</strain>
    </source>
</reference>
<evidence type="ECO:0000256" key="10">
    <source>
        <dbReference type="ARBA" id="ARBA00023125"/>
    </source>
</evidence>
<evidence type="ECO:0000256" key="5">
    <source>
        <dbReference type="ARBA" id="ARBA00022741"/>
    </source>
</evidence>
<dbReference type="InterPro" id="IPR018060">
    <property type="entry name" value="HTH_AraC"/>
</dbReference>
<dbReference type="InterPro" id="IPR009057">
    <property type="entry name" value="Homeodomain-like_sf"/>
</dbReference>
<keyword evidence="8" id="KW-0902">Two-component regulatory system</keyword>
<dbReference type="InterPro" id="IPR004358">
    <property type="entry name" value="Sig_transdc_His_kin-like_C"/>
</dbReference>
<dbReference type="Gene3D" id="1.10.287.130">
    <property type="match status" value="1"/>
</dbReference>
<dbReference type="EMBL" id="CP016359">
    <property type="protein sequence ID" value="APU68554.1"/>
    <property type="molecule type" value="Genomic_DNA"/>
</dbReference>
<dbReference type="PROSITE" id="PS50109">
    <property type="entry name" value="HIS_KIN"/>
    <property type="match status" value="1"/>
</dbReference>
<keyword evidence="13" id="KW-1185">Reference proteome</keyword>
<dbReference type="SMART" id="SM00387">
    <property type="entry name" value="HATPase_c"/>
    <property type="match status" value="1"/>
</dbReference>
<evidence type="ECO:0000256" key="1">
    <source>
        <dbReference type="ARBA" id="ARBA00000085"/>
    </source>
</evidence>
<dbReference type="InterPro" id="IPR003661">
    <property type="entry name" value="HisK_dim/P_dom"/>
</dbReference>
<accession>A0A1L7I5Q6</accession>
<dbReference type="Pfam" id="PF00512">
    <property type="entry name" value="HisKA"/>
    <property type="match status" value="1"/>
</dbReference>
<gene>
    <name evidence="12" type="ORF">GRFL_1830</name>
</gene>
<evidence type="ECO:0000313" key="13">
    <source>
        <dbReference type="Proteomes" id="UP000186230"/>
    </source>
</evidence>
<keyword evidence="11" id="KW-0804">Transcription</keyword>
<dbReference type="PANTHER" id="PTHR43547">
    <property type="entry name" value="TWO-COMPONENT HISTIDINE KINASE"/>
    <property type="match status" value="1"/>
</dbReference>
<dbReference type="SUPFAM" id="SSF46689">
    <property type="entry name" value="Homeodomain-like"/>
    <property type="match status" value="1"/>
</dbReference>
<evidence type="ECO:0000256" key="7">
    <source>
        <dbReference type="ARBA" id="ARBA00022840"/>
    </source>
</evidence>
<dbReference type="PRINTS" id="PR00344">
    <property type="entry name" value="BCTRLSENSOR"/>
</dbReference>
<keyword evidence="4" id="KW-0808">Transferase</keyword>
<dbReference type="Pfam" id="PF12833">
    <property type="entry name" value="HTH_18"/>
    <property type="match status" value="1"/>
</dbReference>
<proteinExistence type="predicted"/>
<dbReference type="InterPro" id="IPR001789">
    <property type="entry name" value="Sig_transdc_resp-reg_receiver"/>
</dbReference>
<dbReference type="Gene3D" id="3.30.565.10">
    <property type="entry name" value="Histidine kinase-like ATPase, C-terminal domain"/>
    <property type="match status" value="1"/>
</dbReference>
<dbReference type="InterPro" id="IPR005467">
    <property type="entry name" value="His_kinase_dom"/>
</dbReference>
<dbReference type="CDD" id="cd00082">
    <property type="entry name" value="HisKA"/>
    <property type="match status" value="1"/>
</dbReference>
<evidence type="ECO:0000256" key="4">
    <source>
        <dbReference type="ARBA" id="ARBA00022679"/>
    </source>
</evidence>
<dbReference type="GO" id="GO:0043565">
    <property type="term" value="F:sequence-specific DNA binding"/>
    <property type="evidence" value="ECO:0007669"/>
    <property type="project" value="InterPro"/>
</dbReference>
<dbReference type="Pfam" id="PF02518">
    <property type="entry name" value="HATPase_c"/>
    <property type="match status" value="1"/>
</dbReference>
<dbReference type="InterPro" id="IPR018062">
    <property type="entry name" value="HTH_AraC-typ_CS"/>
</dbReference>
<dbReference type="InterPro" id="IPR011623">
    <property type="entry name" value="7TMR_DISM_rcpt_extracell_dom1"/>
</dbReference>
<dbReference type="SUPFAM" id="SSF47384">
    <property type="entry name" value="Homodimeric domain of signal transducing histidine kinase"/>
    <property type="match status" value="1"/>
</dbReference>
<evidence type="ECO:0000256" key="2">
    <source>
        <dbReference type="ARBA" id="ARBA00012438"/>
    </source>
</evidence>
<dbReference type="PROSITE" id="PS50110">
    <property type="entry name" value="RESPONSE_REGULATORY"/>
    <property type="match status" value="1"/>
</dbReference>
<sequence>MRAILILLLLKMSFSYAQQAYEIDTSYPVHKLDGQLQVIPDENKEFTPEDILNKHFEKQLKGDELPRMLEIGTLYWGKTRILTKEELTGWTLHLEDKMIGPPAWTKSNGKVDVYFYANGKLLFHRKAGVEYPRKNRDIKNNWVLNRVSLEGLPQHTPIDIVMKVQGNIFGYPAYFNLSARSPEQGFYHEFNQFHSSFNIFMFGVTFIIFLYHFLLFLYLRQKVFFWFSVWLFFCALTQAMSMGLSLDWFPEYRYPIWMLASNGIFYSFWFFGRVFVNSKKKFQQLDRLMLGLALTVLVEVICVILYIILAKPQLYFTGIQFHYIFLLVYTVFSLALSVILALKKDSFARYFGIGTLIANIFLIIGLLWTLSLIVPPFRIDPYVTGIFLQIIIYSFGISYRQQRLSKISQQEKLKNQQIQAEMTRIKDLDELKTRFFTNISHEFRTPLTLIQGPIKQAKLAATGTGENIRIPEEGFKIVERNTQRLQNLIDELLELSKIESGNMKLLLSRGNLISFLKPLVLSFESMAEGHGTTFSATFSEESTTDYFDKSKLEKIVSNLISNALKYTRDEVHVSVKLEKEELTFEVRDNGPGLSEKEQELIFDRFYRVEGSEKKGSGIGLALCKELVELHNGIISVTSRSGQGTTFRVQIPVSLEKLPQQLQLVQPSEKEDPAIPFSTNIPSEEEHLKTPNTNPQTKILVVEDNADLRNFIIGILKPHFTTYSAENGQLGEKMAIELIPDIIISDVMMPEKSGYELCEATKTNIKTSHIPVILLTARADHHSKMQGFTQGADVYLTKPFDPEELLLRIKNLLSSRDQLWSKITSNQNILIDELDLASMDDEFFGQVTQTISKHLDDETFSVEILAEANGFSRSQLFRKMKSLFNKTPNQLISEMRLNKAHELLKNNACTVSEAAYAVGYSNLSYFTKTFKERFGVAPSKVNESSE</sequence>
<dbReference type="PROSITE" id="PS01124">
    <property type="entry name" value="HTH_ARAC_FAMILY_2"/>
    <property type="match status" value="1"/>
</dbReference>
<dbReference type="SMART" id="SM00388">
    <property type="entry name" value="HisKA"/>
    <property type="match status" value="1"/>
</dbReference>
<evidence type="ECO:0000256" key="9">
    <source>
        <dbReference type="ARBA" id="ARBA00023015"/>
    </source>
</evidence>
<dbReference type="InterPro" id="IPR003594">
    <property type="entry name" value="HATPase_dom"/>
</dbReference>
<dbReference type="AlphaFoldDB" id="A0A1L7I5Q6"/>
<name>A0A1L7I5Q6_9FLAO</name>
<dbReference type="Pfam" id="PF00072">
    <property type="entry name" value="Response_reg"/>
    <property type="match status" value="1"/>
</dbReference>
<evidence type="ECO:0000256" key="6">
    <source>
        <dbReference type="ARBA" id="ARBA00022777"/>
    </source>
</evidence>
<keyword evidence="3" id="KW-0597">Phosphoprotein</keyword>
<dbReference type="OrthoDB" id="358279at2"/>
<evidence type="ECO:0000313" key="12">
    <source>
        <dbReference type="EMBL" id="APU68554.1"/>
    </source>
</evidence>
<dbReference type="RefSeq" id="WP_083644306.1">
    <property type="nucleotide sequence ID" value="NZ_AMRU01000001.1"/>
</dbReference>
<evidence type="ECO:0000256" key="11">
    <source>
        <dbReference type="ARBA" id="ARBA00023163"/>
    </source>
</evidence>
<dbReference type="InterPro" id="IPR036890">
    <property type="entry name" value="HATPase_C_sf"/>
</dbReference>
<keyword evidence="7" id="KW-0067">ATP-binding</keyword>
<dbReference type="Gene3D" id="3.40.50.2300">
    <property type="match status" value="1"/>
</dbReference>
<dbReference type="SMART" id="SM00448">
    <property type="entry name" value="REC"/>
    <property type="match status" value="1"/>
</dbReference>
<evidence type="ECO:0000256" key="3">
    <source>
        <dbReference type="ARBA" id="ARBA00022553"/>
    </source>
</evidence>
<dbReference type="PANTHER" id="PTHR43547:SF2">
    <property type="entry name" value="HYBRID SIGNAL TRANSDUCTION HISTIDINE KINASE C"/>
    <property type="match status" value="1"/>
</dbReference>
<dbReference type="SMART" id="SM00342">
    <property type="entry name" value="HTH_ARAC"/>
    <property type="match status" value="1"/>
</dbReference>
<dbReference type="CDD" id="cd00075">
    <property type="entry name" value="HATPase"/>
    <property type="match status" value="1"/>
</dbReference>
<dbReference type="Proteomes" id="UP000186230">
    <property type="component" value="Chromosome"/>
</dbReference>
<dbReference type="PROSITE" id="PS00041">
    <property type="entry name" value="HTH_ARAC_FAMILY_1"/>
    <property type="match status" value="1"/>
</dbReference>
<evidence type="ECO:0000256" key="8">
    <source>
        <dbReference type="ARBA" id="ARBA00023012"/>
    </source>
</evidence>
<dbReference type="Pfam" id="PF07695">
    <property type="entry name" value="7TMR-DISM_7TM"/>
    <property type="match status" value="1"/>
</dbReference>
<dbReference type="GO" id="GO:0000155">
    <property type="term" value="F:phosphorelay sensor kinase activity"/>
    <property type="evidence" value="ECO:0007669"/>
    <property type="project" value="InterPro"/>
</dbReference>
<dbReference type="EC" id="2.7.13.3" evidence="2"/>
<dbReference type="FunFam" id="3.30.565.10:FF:000037">
    <property type="entry name" value="Hybrid sensor histidine kinase/response regulator"/>
    <property type="match status" value="1"/>
</dbReference>
<comment type="catalytic activity">
    <reaction evidence="1">
        <text>ATP + protein L-histidine = ADP + protein N-phospho-L-histidine.</text>
        <dbReference type="EC" id="2.7.13.3"/>
    </reaction>
</comment>
<dbReference type="SUPFAM" id="SSF55874">
    <property type="entry name" value="ATPase domain of HSP90 chaperone/DNA topoisomerase II/histidine kinase"/>
    <property type="match status" value="1"/>
</dbReference>